<dbReference type="Gene3D" id="2.60.120.260">
    <property type="entry name" value="Galactose-binding domain-like"/>
    <property type="match status" value="1"/>
</dbReference>
<feature type="region of interest" description="Disordered" evidence="2">
    <location>
        <begin position="279"/>
        <end position="308"/>
    </location>
</feature>
<comment type="caution">
    <text evidence="3">The sequence shown here is derived from an EMBL/GenBank/DDBJ whole genome shotgun (WGS) entry which is preliminary data.</text>
</comment>
<organism evidence="3 4">
    <name type="scientific">Fusarium flagelliforme</name>
    <dbReference type="NCBI Taxonomy" id="2675880"/>
    <lineage>
        <taxon>Eukaryota</taxon>
        <taxon>Fungi</taxon>
        <taxon>Dikarya</taxon>
        <taxon>Ascomycota</taxon>
        <taxon>Pezizomycotina</taxon>
        <taxon>Sordariomycetes</taxon>
        <taxon>Hypocreomycetidae</taxon>
        <taxon>Hypocreales</taxon>
        <taxon>Nectriaceae</taxon>
        <taxon>Fusarium</taxon>
        <taxon>Fusarium incarnatum-equiseti species complex</taxon>
    </lineage>
</organism>
<evidence type="ECO:0000256" key="2">
    <source>
        <dbReference type="SAM" id="MobiDB-lite"/>
    </source>
</evidence>
<proteinExistence type="predicted"/>
<dbReference type="STRING" id="2594813.A0A395MU76"/>
<evidence type="ECO:0000256" key="1">
    <source>
        <dbReference type="SAM" id="Coils"/>
    </source>
</evidence>
<protein>
    <submittedName>
        <fullName evidence="3">Uncharacterized protein</fullName>
    </submittedName>
</protein>
<dbReference type="AlphaFoldDB" id="A0A395MU76"/>
<dbReference type="PANTHER" id="PTHR35186:SF4">
    <property type="entry name" value="PRION-INHIBITION AND PROPAGATION HELO DOMAIN-CONTAINING PROTEIN"/>
    <property type="match status" value="1"/>
</dbReference>
<keyword evidence="1" id="KW-0175">Coiled coil</keyword>
<feature type="compositionally biased region" description="Low complexity" evidence="2">
    <location>
        <begin position="291"/>
        <end position="300"/>
    </location>
</feature>
<reference evidence="3 4" key="1">
    <citation type="journal article" date="2018" name="PLoS Pathog.">
        <title>Evolution of structural diversity of trichothecenes, a family of toxins produced by plant pathogenic and entomopathogenic fungi.</title>
        <authorList>
            <person name="Proctor R.H."/>
            <person name="McCormick S.P."/>
            <person name="Kim H.S."/>
            <person name="Cardoza R.E."/>
            <person name="Stanley A.M."/>
            <person name="Lindo L."/>
            <person name="Kelly A."/>
            <person name="Brown D.W."/>
            <person name="Lee T."/>
            <person name="Vaughan M.M."/>
            <person name="Alexander N.J."/>
            <person name="Busman M."/>
            <person name="Gutierrez S."/>
        </authorList>
    </citation>
    <scope>NUCLEOTIDE SEQUENCE [LARGE SCALE GENOMIC DNA]</scope>
    <source>
        <strain evidence="3 4">NRRL 13405</strain>
    </source>
</reference>
<keyword evidence="4" id="KW-1185">Reference proteome</keyword>
<evidence type="ECO:0000313" key="3">
    <source>
        <dbReference type="EMBL" id="RFN51466.1"/>
    </source>
</evidence>
<dbReference type="EMBL" id="PXXK01000101">
    <property type="protein sequence ID" value="RFN51466.1"/>
    <property type="molecule type" value="Genomic_DNA"/>
</dbReference>
<name>A0A395MU76_9HYPO</name>
<dbReference type="Proteomes" id="UP000265631">
    <property type="component" value="Unassembled WGS sequence"/>
</dbReference>
<accession>A0A395MU76</accession>
<dbReference type="PANTHER" id="PTHR35186">
    <property type="entry name" value="ANK_REP_REGION DOMAIN-CONTAINING PROTEIN"/>
    <property type="match status" value="1"/>
</dbReference>
<sequence>MEPVSLALGVLPIVGGAVKTCKVVRKKLKIFRHYSRELRRVQKRVSRQSQVFTNELHLLLRPCVNDEDVVESMLKDERHPKWSSKELEDGMRRSLGESYSSCRELIEDIGSTMADLQSVFDCFDQILDQCDENEQPRDAMRRLREATRITYDESKLEAHIKDLNQSIEELRQLREQTQELRKPVATAPRRTIRMQTDPEYNHFRKTKEASKALHEAFTTVWSNNGGHGMSPEMQHIVRLFLHTNVEEDVNMNAAITCDGHGMGTSIAARERAIRVTIRSQNRDPSLGLPASPNSNQSSSSHDGQRKRRKVRFAEAGASILMDQDQPCCSSKKLQVVELLPDLSMVDLCSVLYKEDPLTSISSIDGYCLGYLDGDMDGKFRHHFYKNLTHTHRETMSTTSDNAYETLIPMSEALNSSAERSISIVDQLKIAREIASAVLKLHATPWLKDYFNIYDLMLYNTGHDLTTSLKTLHVASDFTKTILTQEQNNAAASSLPTPLTIDDALEVAKLLYGVRNLTLWSLGAILLQVGQWSTLQSLEDVITIRKLSTQASNLGPRYRDLTRKCLDCDFGYGDDLTKPRLQQAVYEGLTTQLLDDEFSSTLESVIIVTESATTSATPGLTTTTDVTGEDVTTTVSAIDTTATLELDTTTTAEPVTTTSEETSTAFTTTSEDLSTPTFIVNSGFDDSSSSYDPWTYSSLSRELGIDIKVNIDSAIKHDGSSSAHFEYIYSAVSYLRQPLTITSKAGVMYPMSAWTRTTGQTISRCNSARIRCTYGDGQIAPQASLSSLFNSPDTWLQISSSCSYTQAQIDVPLHRSGLPGKLSEMD</sequence>
<evidence type="ECO:0000313" key="4">
    <source>
        <dbReference type="Proteomes" id="UP000265631"/>
    </source>
</evidence>
<gene>
    <name evidence="3" type="ORF">FIE12Z_4202</name>
</gene>
<feature type="coiled-coil region" evidence="1">
    <location>
        <begin position="153"/>
        <end position="180"/>
    </location>
</feature>